<comment type="similarity">
    <text evidence="2">Belongs to the HD-ZIP homeobox family. Class IV subfamily.</text>
</comment>
<evidence type="ECO:0000256" key="4">
    <source>
        <dbReference type="ARBA" id="ARBA00023054"/>
    </source>
</evidence>
<feature type="region of interest" description="Disordered" evidence="12">
    <location>
        <begin position="27"/>
        <end position="95"/>
    </location>
</feature>
<dbReference type="SUPFAM" id="SSF55961">
    <property type="entry name" value="Bet v1-like"/>
    <property type="match status" value="2"/>
</dbReference>
<dbReference type="GO" id="GO:0030154">
    <property type="term" value="P:cell differentiation"/>
    <property type="evidence" value="ECO:0007669"/>
    <property type="project" value="UniProtKB-ARBA"/>
</dbReference>
<evidence type="ECO:0000256" key="8">
    <source>
        <dbReference type="ARBA" id="ARBA00023242"/>
    </source>
</evidence>
<dbReference type="Pfam" id="PF00046">
    <property type="entry name" value="Homeodomain"/>
    <property type="match status" value="1"/>
</dbReference>
<dbReference type="PROSITE" id="PS50848">
    <property type="entry name" value="START"/>
    <property type="match status" value="1"/>
</dbReference>
<dbReference type="PROSITE" id="PS50071">
    <property type="entry name" value="HOMEOBOX_2"/>
    <property type="match status" value="1"/>
</dbReference>
<dbReference type="Pfam" id="PF25797">
    <property type="entry name" value="PDF2_C"/>
    <property type="match status" value="1"/>
</dbReference>
<dbReference type="CDD" id="cd08875">
    <property type="entry name" value="START_ArGLABRA2_like"/>
    <property type="match status" value="1"/>
</dbReference>
<dbReference type="SMART" id="SM00389">
    <property type="entry name" value="HOX"/>
    <property type="match status" value="1"/>
</dbReference>
<keyword evidence="8 9" id="KW-0539">Nucleus</keyword>
<dbReference type="PANTHER" id="PTHR45654:SF24">
    <property type="entry name" value="HOMEOBOX-LEUCINE ZIPPER PROTEIN GLABRA 2"/>
    <property type="match status" value="1"/>
</dbReference>
<dbReference type="FunFam" id="3.30.530.20:FF:000026">
    <property type="entry name" value="Homeobox-leucine zipper protein GLABRA 2"/>
    <property type="match status" value="1"/>
</dbReference>
<evidence type="ECO:0000256" key="6">
    <source>
        <dbReference type="ARBA" id="ARBA00023155"/>
    </source>
</evidence>
<evidence type="ECO:0000256" key="10">
    <source>
        <dbReference type="RuleBase" id="RU000682"/>
    </source>
</evidence>
<feature type="compositionally biased region" description="Basic residues" evidence="12">
    <location>
        <begin position="80"/>
        <end position="90"/>
    </location>
</feature>
<dbReference type="InterPro" id="IPR017970">
    <property type="entry name" value="Homeobox_CS"/>
</dbReference>
<keyword evidence="7" id="KW-0804">Transcription</keyword>
<dbReference type="Gene3D" id="3.30.530.20">
    <property type="match status" value="1"/>
</dbReference>
<dbReference type="FunFam" id="1.10.10.60:FF:000229">
    <property type="entry name" value="Homeobox-leucine zipper protein HDG1"/>
    <property type="match status" value="1"/>
</dbReference>
<dbReference type="Gene3D" id="1.10.10.60">
    <property type="entry name" value="Homeodomain-like"/>
    <property type="match status" value="1"/>
</dbReference>
<dbReference type="PROSITE" id="PS00027">
    <property type="entry name" value="HOMEOBOX_1"/>
    <property type="match status" value="1"/>
</dbReference>
<evidence type="ECO:0000256" key="12">
    <source>
        <dbReference type="SAM" id="MobiDB-lite"/>
    </source>
</evidence>
<dbReference type="SMART" id="SM00234">
    <property type="entry name" value="START"/>
    <property type="match status" value="1"/>
</dbReference>
<dbReference type="GO" id="GO:0000981">
    <property type="term" value="F:DNA-binding transcription factor activity, RNA polymerase II-specific"/>
    <property type="evidence" value="ECO:0007669"/>
    <property type="project" value="InterPro"/>
</dbReference>
<protein>
    <submittedName>
        <fullName evidence="15">Uncharacterized protein</fullName>
    </submittedName>
</protein>
<reference evidence="15" key="1">
    <citation type="submission" date="2020-02" db="EMBL/GenBank/DDBJ databases">
        <authorList>
            <person name="Scholz U."/>
            <person name="Mascher M."/>
            <person name="Fiebig A."/>
        </authorList>
    </citation>
    <scope>NUCLEOTIDE SEQUENCE</scope>
</reference>
<feature type="coiled-coil region" evidence="11">
    <location>
        <begin position="141"/>
        <end position="168"/>
    </location>
</feature>
<comment type="subcellular location">
    <subcellularLocation>
        <location evidence="1 9 10">Nucleus</location>
    </subcellularLocation>
</comment>
<evidence type="ECO:0000313" key="16">
    <source>
        <dbReference type="Proteomes" id="UP000663760"/>
    </source>
</evidence>
<keyword evidence="5 9" id="KW-0238">DNA-binding</keyword>
<dbReference type="GO" id="GO:0005634">
    <property type="term" value="C:nucleus"/>
    <property type="evidence" value="ECO:0007669"/>
    <property type="project" value="UniProtKB-SubCell"/>
</dbReference>
<feature type="domain" description="START" evidence="14">
    <location>
        <begin position="244"/>
        <end position="480"/>
    </location>
</feature>
<keyword evidence="6 9" id="KW-0371">Homeobox</keyword>
<evidence type="ECO:0000256" key="1">
    <source>
        <dbReference type="ARBA" id="ARBA00004123"/>
    </source>
</evidence>
<accession>A0A7I8L0G0</accession>
<dbReference type="InterPro" id="IPR002913">
    <property type="entry name" value="START_lipid-bd_dom"/>
</dbReference>
<evidence type="ECO:0000256" key="11">
    <source>
        <dbReference type="SAM" id="Coils"/>
    </source>
</evidence>
<gene>
    <name evidence="15" type="ORF">SI8410_09013423</name>
</gene>
<dbReference type="SUPFAM" id="SSF46689">
    <property type="entry name" value="Homeodomain-like"/>
    <property type="match status" value="1"/>
</dbReference>
<evidence type="ECO:0000313" key="15">
    <source>
        <dbReference type="EMBL" id="CAA7402745.1"/>
    </source>
</evidence>
<dbReference type="InterPro" id="IPR042160">
    <property type="entry name" value="HD-Zip_IV"/>
</dbReference>
<sequence>MSIPRDYASPALSLSLAGVYRNAVRVEEEVEEGDEESGGGGGVYRGDTVEVSSENTGTGRSEEDGDEEGPLEDDGDISRSKNKKRKKYHRHTTDQIKEMEALFKESPHPDEKQRQQLSDRLGLAPRQVKFWFQNRRTQIKAMQERHENSLMKSEMEKLREENRSMRDTINKSCCPNCGSLTSYSDPTRTTEDQQLRIENAKLRAEIEKLREVIGKVPGGATASSCSPGQEQDNSSSVDYYSGFLGVDKSKILELVEQAMEELTRMASAREPLWVRSLESGREILNYDEYLREFSRGVSSCRQDRRSIEASRETGVVILDVGRLVQSFIDVNQWKEMFPCMISKAATVDIISSGEGENGNGLVQLMFAELQMMTPMIPTREIYFVRYCRQHNPETWAVVDVSLGAGEDRIGSSLLKCRRLPSGCIIEDKASGHCKVTWVEHTECQRGPVHSIYRPVVNSGVAFGAWHWMATLQLHCERLVFSMATNVPTKDSSGVSTLAGRKSTLKLAQRMAFSFCKAVGASSLHTWTRMPTKNGDDMRITSRKNLSDPGEPGGLILCAVSSVWLPVPASALFDFLRDDARRSEWDMLPTGGSIHTVASIAKGQDRGNSVVLQAVKAGDSRDIWFLQDSSTNSYESMVVYAPVDVPTMQSVMSGCDSGDVAVLPSGFSILPDGLDASTPVISNTPEAKPAESGGSLVTVAFQLLADTSPAAKLTMESVEAVSSLISSTIHNIKKAMRCEDG</sequence>
<keyword evidence="16" id="KW-1185">Reference proteome</keyword>
<dbReference type="GO" id="GO:0003677">
    <property type="term" value="F:DNA binding"/>
    <property type="evidence" value="ECO:0007669"/>
    <property type="project" value="UniProtKB-UniRule"/>
</dbReference>
<dbReference type="Pfam" id="PF01852">
    <property type="entry name" value="START"/>
    <property type="match status" value="1"/>
</dbReference>
<feature type="compositionally biased region" description="Acidic residues" evidence="12">
    <location>
        <begin position="28"/>
        <end position="37"/>
    </location>
</feature>
<evidence type="ECO:0000259" key="13">
    <source>
        <dbReference type="PROSITE" id="PS50071"/>
    </source>
</evidence>
<dbReference type="AlphaFoldDB" id="A0A7I8L0G0"/>
<evidence type="ECO:0000256" key="5">
    <source>
        <dbReference type="ARBA" id="ARBA00023125"/>
    </source>
</evidence>
<feature type="compositionally biased region" description="Acidic residues" evidence="12">
    <location>
        <begin position="63"/>
        <end position="75"/>
    </location>
</feature>
<dbReference type="InterPro" id="IPR001356">
    <property type="entry name" value="HD"/>
</dbReference>
<feature type="domain" description="Homeobox" evidence="13">
    <location>
        <begin position="82"/>
        <end position="142"/>
    </location>
</feature>
<dbReference type="PANTHER" id="PTHR45654">
    <property type="entry name" value="HOMEOBOX-LEUCINE ZIPPER PROTEIN MERISTEM L1"/>
    <property type="match status" value="1"/>
</dbReference>
<dbReference type="EMBL" id="LR746272">
    <property type="protein sequence ID" value="CAA7402745.1"/>
    <property type="molecule type" value="Genomic_DNA"/>
</dbReference>
<evidence type="ECO:0000259" key="14">
    <source>
        <dbReference type="PROSITE" id="PS50848"/>
    </source>
</evidence>
<proteinExistence type="inferred from homology"/>
<dbReference type="CDD" id="cd00086">
    <property type="entry name" value="homeodomain"/>
    <property type="match status" value="1"/>
</dbReference>
<organism evidence="15 16">
    <name type="scientific">Spirodela intermedia</name>
    <name type="common">Intermediate duckweed</name>
    <dbReference type="NCBI Taxonomy" id="51605"/>
    <lineage>
        <taxon>Eukaryota</taxon>
        <taxon>Viridiplantae</taxon>
        <taxon>Streptophyta</taxon>
        <taxon>Embryophyta</taxon>
        <taxon>Tracheophyta</taxon>
        <taxon>Spermatophyta</taxon>
        <taxon>Magnoliopsida</taxon>
        <taxon>Liliopsida</taxon>
        <taxon>Araceae</taxon>
        <taxon>Lemnoideae</taxon>
        <taxon>Spirodela</taxon>
    </lineage>
</organism>
<dbReference type="InterPro" id="IPR057993">
    <property type="entry name" value="HD-Zip_IV_C"/>
</dbReference>
<dbReference type="OrthoDB" id="6159439at2759"/>
<keyword evidence="4 11" id="KW-0175">Coiled coil</keyword>
<name>A0A7I8L0G0_SPIIN</name>
<dbReference type="InterPro" id="IPR009057">
    <property type="entry name" value="Homeodomain-like_sf"/>
</dbReference>
<dbReference type="Proteomes" id="UP000663760">
    <property type="component" value="Chromosome 9"/>
</dbReference>
<evidence type="ECO:0000256" key="9">
    <source>
        <dbReference type="PROSITE-ProRule" id="PRU00108"/>
    </source>
</evidence>
<evidence type="ECO:0000256" key="7">
    <source>
        <dbReference type="ARBA" id="ARBA00023163"/>
    </source>
</evidence>
<dbReference type="InterPro" id="IPR023393">
    <property type="entry name" value="START-like_dom_sf"/>
</dbReference>
<evidence type="ECO:0000256" key="3">
    <source>
        <dbReference type="ARBA" id="ARBA00023015"/>
    </source>
</evidence>
<evidence type="ECO:0000256" key="2">
    <source>
        <dbReference type="ARBA" id="ARBA00006789"/>
    </source>
</evidence>
<keyword evidence="3" id="KW-0805">Transcription regulation</keyword>
<feature type="DNA-binding region" description="Homeobox" evidence="9">
    <location>
        <begin position="84"/>
        <end position="143"/>
    </location>
</feature>
<dbReference type="GO" id="GO:0008289">
    <property type="term" value="F:lipid binding"/>
    <property type="evidence" value="ECO:0007669"/>
    <property type="project" value="InterPro"/>
</dbReference>